<dbReference type="EMBL" id="FQZO01000001">
    <property type="protein sequence ID" value="SHI72604.1"/>
    <property type="molecule type" value="Genomic_DNA"/>
</dbReference>
<sequence>MNILVSACLLGVNCRFDGKSKFTEQLKALQKKHNLIPICPEVYGGLKTPRDPAEKVMDKVITKSGEDVTEQFQKGAEEVLKLAKFYDCKLAILKERSPSCGYGKIYDGTFTGTIVHGNGVAAELLVQNGITVIGESEIEKLL</sequence>
<dbReference type="Proteomes" id="UP000184080">
    <property type="component" value="Unassembled WGS sequence"/>
</dbReference>
<evidence type="ECO:0000313" key="1">
    <source>
        <dbReference type="EMBL" id="SHI72604.1"/>
    </source>
</evidence>
<keyword evidence="2" id="KW-1185">Reference proteome</keyword>
<proteinExistence type="predicted"/>
<dbReference type="OrthoDB" id="9797779at2"/>
<accession>A0A1M6DGY3</accession>
<dbReference type="InterPro" id="IPR007553">
    <property type="entry name" value="2-thiour_desulf"/>
</dbReference>
<protein>
    <submittedName>
        <fullName evidence="1">Uncharacterized conserved protein YbbK, DUF523 family</fullName>
    </submittedName>
</protein>
<gene>
    <name evidence="1" type="ORF">SAMN05444401_1472</name>
</gene>
<reference evidence="1 2" key="1">
    <citation type="submission" date="2016-11" db="EMBL/GenBank/DDBJ databases">
        <authorList>
            <person name="Jaros S."/>
            <person name="Januszkiewicz K."/>
            <person name="Wedrychowicz H."/>
        </authorList>
    </citation>
    <scope>NUCLEOTIDE SEQUENCE [LARGE SCALE GENOMIC DNA]</scope>
    <source>
        <strain evidence="1 2">DSM 21864</strain>
    </source>
</reference>
<dbReference type="PANTHER" id="PTHR30087:SF1">
    <property type="entry name" value="HYPOTHETICAL CYTOSOLIC PROTEIN"/>
    <property type="match status" value="1"/>
</dbReference>
<dbReference type="AlphaFoldDB" id="A0A1M6DGY3"/>
<evidence type="ECO:0000313" key="2">
    <source>
        <dbReference type="Proteomes" id="UP000184080"/>
    </source>
</evidence>
<dbReference type="STRING" id="1121298.SAMN05444401_1472"/>
<name>A0A1M6DGY3_9CLOT</name>
<dbReference type="PANTHER" id="PTHR30087">
    <property type="entry name" value="INNER MEMBRANE PROTEIN"/>
    <property type="match status" value="1"/>
</dbReference>
<organism evidence="1 2">
    <name type="scientific">Clostridium amylolyticum</name>
    <dbReference type="NCBI Taxonomy" id="1121298"/>
    <lineage>
        <taxon>Bacteria</taxon>
        <taxon>Bacillati</taxon>
        <taxon>Bacillota</taxon>
        <taxon>Clostridia</taxon>
        <taxon>Eubacteriales</taxon>
        <taxon>Clostridiaceae</taxon>
        <taxon>Clostridium</taxon>
    </lineage>
</organism>
<dbReference type="Pfam" id="PF04463">
    <property type="entry name" value="2-thiour_desulf"/>
    <property type="match status" value="1"/>
</dbReference>
<dbReference type="RefSeq" id="WP_073005029.1">
    <property type="nucleotide sequence ID" value="NZ_FQZO01000001.1"/>
</dbReference>